<comment type="caution">
    <text evidence="2">The sequence shown here is derived from an EMBL/GenBank/DDBJ whole genome shotgun (WGS) entry which is preliminary data.</text>
</comment>
<dbReference type="Gene3D" id="1.10.8.730">
    <property type="match status" value="1"/>
</dbReference>
<dbReference type="SUPFAM" id="SSF52540">
    <property type="entry name" value="P-loop containing nucleoside triphosphate hydrolases"/>
    <property type="match status" value="1"/>
</dbReference>
<dbReference type="Proteomes" id="UP000034849">
    <property type="component" value="Unassembled WGS sequence"/>
</dbReference>
<dbReference type="STRING" id="1619046.US42_C0012G0019"/>
<reference evidence="2 3" key="1">
    <citation type="journal article" date="2015" name="Nature">
        <title>rRNA introns, odd ribosomes, and small enigmatic genomes across a large radiation of phyla.</title>
        <authorList>
            <person name="Brown C.T."/>
            <person name="Hug L.A."/>
            <person name="Thomas B.C."/>
            <person name="Sharon I."/>
            <person name="Castelle C.J."/>
            <person name="Singh A."/>
            <person name="Wilkins M.J."/>
            <person name="Williams K.H."/>
            <person name="Banfield J.F."/>
        </authorList>
    </citation>
    <scope>NUCLEOTIDE SEQUENCE [LARGE SCALE GENOMIC DNA]</scope>
</reference>
<dbReference type="InterPro" id="IPR043964">
    <property type="entry name" value="P-loop_TraG"/>
</dbReference>
<dbReference type="PANTHER" id="PTHR30121:SF6">
    <property type="entry name" value="SLR6007 PROTEIN"/>
    <property type="match status" value="1"/>
</dbReference>
<accession>A0A0G0G818</accession>
<proteinExistence type="predicted"/>
<dbReference type="Pfam" id="PF19044">
    <property type="entry name" value="P-loop_TraG"/>
    <property type="match status" value="1"/>
</dbReference>
<organism evidence="2 3">
    <name type="scientific">Candidatus Magasanikbacteria bacterium GW2011_GWC2_37_14</name>
    <dbReference type="NCBI Taxonomy" id="1619046"/>
    <lineage>
        <taxon>Bacteria</taxon>
        <taxon>Candidatus Magasanikiibacteriota</taxon>
    </lineage>
</organism>
<dbReference type="AlphaFoldDB" id="A0A0G0G818"/>
<protein>
    <submittedName>
        <fullName evidence="2">Type IV secretory pathway VirB4 component-like protein</fullName>
    </submittedName>
</protein>
<dbReference type="InterPro" id="IPR027417">
    <property type="entry name" value="P-loop_NTPase"/>
</dbReference>
<dbReference type="InterPro" id="IPR051162">
    <property type="entry name" value="T4SS_component"/>
</dbReference>
<dbReference type="PANTHER" id="PTHR30121">
    <property type="entry name" value="UNCHARACTERIZED PROTEIN YJGR-RELATED"/>
    <property type="match status" value="1"/>
</dbReference>
<evidence type="ECO:0000313" key="2">
    <source>
        <dbReference type="EMBL" id="KKQ27248.1"/>
    </source>
</evidence>
<dbReference type="EMBL" id="LBSX01000012">
    <property type="protein sequence ID" value="KKQ27248.1"/>
    <property type="molecule type" value="Genomic_DNA"/>
</dbReference>
<evidence type="ECO:0000313" key="3">
    <source>
        <dbReference type="Proteomes" id="UP000034849"/>
    </source>
</evidence>
<name>A0A0G0G818_9BACT</name>
<sequence>MSYIRNLLFKNKPGYQTLSGFWQFKDIKDGVIIMKSGAYRMCLEIFPANFSLMDDEEKRRAVIGFEQVLREIEVKYPLRILVQTRKTNANDYISQLEHAYSIRSLGTYDLFRKHADFIREVNKDYEIITKKFYLILEFSELKYTLSKDIISREEKNLKKKREITEEEIFQEVRQSMLGILATFKSQFQAINLKSKNLSTSEIVKVMMSYLDEEKFLNNREFYEHLDEHRQRAGKEGLPFSVINKISPDFIEDENIDLMSINSKLYLRSEFLSELGSHAYIDWFKEIVMFPYASDLMLTYTSKDPAEAVVKLSDKRQRIEAKIFDENTQHRPKNIADNLVLESTEKIEKQYLRSEIKPIDLKVEMTFRSDTIQALNIVHMNLERLLNRKMMRSRIYHYEQFEGLKGTFIAGYSDTNTKNHRDINTDVSAFTFPFIIPQISSSTGILYGVDEINRSLVTIDRKELESYNRSIVASTGAGKSYFIKLDLIRSRMIGYQSFVLDVENEFEMVTNYLKGKYIELNDKSIYYINPFHISGPEYKAQKIEFVRDLFKTMFSNEKIGVTELTKIEKVIGNVYEEALTKNSQPVLINFIQAIETLPRNRTTEGLLTVLRAYNEPSHPQYYLFNKQQNIDFANDDLIVFALKYVDKRDFVIAVILESYWNYINHPKNKAKFKNLIIDEASQLFQSGLIVEKLASLALRGRKYNSGVTTIVQSINHYYNSAFPRTSDLFDQSSVTLVMKHKVSDSFDKLNEKVHINKPERAYLERLEVGKGLLIVNDSKIPLSIKSSEEEDRVCTTKPPA</sequence>
<gene>
    <name evidence="2" type="ORF">US42_C0012G0019</name>
</gene>
<dbReference type="Gene3D" id="3.40.50.300">
    <property type="entry name" value="P-loop containing nucleotide triphosphate hydrolases"/>
    <property type="match status" value="1"/>
</dbReference>
<evidence type="ECO:0000259" key="1">
    <source>
        <dbReference type="Pfam" id="PF19044"/>
    </source>
</evidence>
<feature type="domain" description="TraG P-loop" evidence="1">
    <location>
        <begin position="462"/>
        <end position="761"/>
    </location>
</feature>